<reference evidence="2" key="1">
    <citation type="submission" date="2023-08" db="EMBL/GenBank/DDBJ databases">
        <title>Black Yeasts Isolated from many extreme environments.</title>
        <authorList>
            <person name="Coleine C."/>
            <person name="Stajich J.E."/>
            <person name="Selbmann L."/>
        </authorList>
    </citation>
    <scope>NUCLEOTIDE SEQUENCE</scope>
    <source>
        <strain evidence="2">CCFEE 5401</strain>
    </source>
</reference>
<keyword evidence="1" id="KW-1133">Transmembrane helix</keyword>
<feature type="transmembrane region" description="Helical" evidence="1">
    <location>
        <begin position="49"/>
        <end position="67"/>
    </location>
</feature>
<dbReference type="EMBL" id="JAVRRL010000081">
    <property type="protein sequence ID" value="KAK5108618.1"/>
    <property type="molecule type" value="Genomic_DNA"/>
</dbReference>
<feature type="transmembrane region" description="Helical" evidence="1">
    <location>
        <begin position="106"/>
        <end position="126"/>
    </location>
</feature>
<evidence type="ECO:0000313" key="3">
    <source>
        <dbReference type="Proteomes" id="UP001310890"/>
    </source>
</evidence>
<dbReference type="Proteomes" id="UP001310890">
    <property type="component" value="Unassembled WGS sequence"/>
</dbReference>
<feature type="transmembrane region" description="Helical" evidence="1">
    <location>
        <begin position="167"/>
        <end position="188"/>
    </location>
</feature>
<organism evidence="2 3">
    <name type="scientific">Meristemomyces frigidus</name>
    <dbReference type="NCBI Taxonomy" id="1508187"/>
    <lineage>
        <taxon>Eukaryota</taxon>
        <taxon>Fungi</taxon>
        <taxon>Dikarya</taxon>
        <taxon>Ascomycota</taxon>
        <taxon>Pezizomycotina</taxon>
        <taxon>Dothideomycetes</taxon>
        <taxon>Dothideomycetidae</taxon>
        <taxon>Mycosphaerellales</taxon>
        <taxon>Teratosphaeriaceae</taxon>
        <taxon>Meristemomyces</taxon>
    </lineage>
</organism>
<keyword evidence="1" id="KW-0472">Membrane</keyword>
<dbReference type="AlphaFoldDB" id="A0AAN7TDW8"/>
<name>A0AAN7TDW8_9PEZI</name>
<protein>
    <submittedName>
        <fullName evidence="2">Uncharacterized protein</fullName>
    </submittedName>
</protein>
<sequence>MTASKPQTELNEHDLEKHNRGDSIASYNKEKQIIYLPASDEEYAFTWKTWCVVMILALSYGISFWIVPSAAAAQTVIATQLGDATKSACVEGAMLLTFFGTKIGHWKWTLTGSVVVMVVFGALLALATPERKGMMMAFVFLAMTGFGWAQYLSIAFIQFGVDQVELGISGGLAGVARFAGGAVAISVYTTILTNSVKAHAVALVLPAAESAGATPEQAIAILTALPLGAEALAKVSGATTEKIEAAAAAFQQCYIIGLRTTALSSLSFGIVGIIGPLMSFRKVIIAHTTQLVYSPWISDQRVSAIRPIG</sequence>
<feature type="transmembrane region" description="Helical" evidence="1">
    <location>
        <begin position="138"/>
        <end position="161"/>
    </location>
</feature>
<accession>A0AAN7TDW8</accession>
<evidence type="ECO:0000256" key="1">
    <source>
        <dbReference type="SAM" id="Phobius"/>
    </source>
</evidence>
<gene>
    <name evidence="2" type="ORF">LTR62_008109</name>
</gene>
<keyword evidence="1" id="KW-0812">Transmembrane</keyword>
<evidence type="ECO:0000313" key="2">
    <source>
        <dbReference type="EMBL" id="KAK5108618.1"/>
    </source>
</evidence>
<proteinExistence type="predicted"/>
<comment type="caution">
    <text evidence="2">The sequence shown here is derived from an EMBL/GenBank/DDBJ whole genome shotgun (WGS) entry which is preliminary data.</text>
</comment>